<dbReference type="Proteomes" id="UP001054945">
    <property type="component" value="Unassembled WGS sequence"/>
</dbReference>
<keyword evidence="2" id="KW-1185">Reference proteome</keyword>
<dbReference type="AlphaFoldDB" id="A0AAV4SIR7"/>
<evidence type="ECO:0000313" key="1">
    <source>
        <dbReference type="EMBL" id="GIY33990.1"/>
    </source>
</evidence>
<comment type="caution">
    <text evidence="1">The sequence shown here is derived from an EMBL/GenBank/DDBJ whole genome shotgun (WGS) entry which is preliminary data.</text>
</comment>
<proteinExistence type="predicted"/>
<name>A0AAV4SIR7_CAEEX</name>
<evidence type="ECO:0000313" key="2">
    <source>
        <dbReference type="Proteomes" id="UP001054945"/>
    </source>
</evidence>
<sequence>MHAFHTFRINASSIFDDLPDPWWFPATSISISTANGSRYAQKNPDATEATFIFISTTNGSYYAQTNPDDIEGNCEEFIKLN</sequence>
<accession>A0AAV4SIR7</accession>
<gene>
    <name evidence="1" type="ORF">CEXT_615961</name>
</gene>
<reference evidence="1 2" key="1">
    <citation type="submission" date="2021-06" db="EMBL/GenBank/DDBJ databases">
        <title>Caerostris extrusa draft genome.</title>
        <authorList>
            <person name="Kono N."/>
            <person name="Arakawa K."/>
        </authorList>
    </citation>
    <scope>NUCLEOTIDE SEQUENCE [LARGE SCALE GENOMIC DNA]</scope>
</reference>
<organism evidence="1 2">
    <name type="scientific">Caerostris extrusa</name>
    <name type="common">Bark spider</name>
    <name type="synonym">Caerostris bankana</name>
    <dbReference type="NCBI Taxonomy" id="172846"/>
    <lineage>
        <taxon>Eukaryota</taxon>
        <taxon>Metazoa</taxon>
        <taxon>Ecdysozoa</taxon>
        <taxon>Arthropoda</taxon>
        <taxon>Chelicerata</taxon>
        <taxon>Arachnida</taxon>
        <taxon>Araneae</taxon>
        <taxon>Araneomorphae</taxon>
        <taxon>Entelegynae</taxon>
        <taxon>Araneoidea</taxon>
        <taxon>Araneidae</taxon>
        <taxon>Caerostris</taxon>
    </lineage>
</organism>
<dbReference type="EMBL" id="BPLR01009712">
    <property type="protein sequence ID" value="GIY33990.1"/>
    <property type="molecule type" value="Genomic_DNA"/>
</dbReference>
<protein>
    <submittedName>
        <fullName evidence="1">Uncharacterized protein</fullName>
    </submittedName>
</protein>